<keyword evidence="3 5" id="KW-1133">Transmembrane helix</keyword>
<dbReference type="Gene3D" id="1.20.1530.20">
    <property type="match status" value="1"/>
</dbReference>
<dbReference type="InterPro" id="IPR004710">
    <property type="entry name" value="Bilac:Na_transpt"/>
</dbReference>
<feature type="transmembrane region" description="Helical" evidence="5">
    <location>
        <begin position="76"/>
        <end position="94"/>
    </location>
</feature>
<evidence type="ECO:0000313" key="7">
    <source>
        <dbReference type="Proteomes" id="UP001595814"/>
    </source>
</evidence>
<evidence type="ECO:0000256" key="3">
    <source>
        <dbReference type="ARBA" id="ARBA00022989"/>
    </source>
</evidence>
<proteinExistence type="predicted"/>
<sequence>MAFVLALGSGYFYFQDKYEIFGPLLIFFFLALSFGVRGYNKVKGFSFALLIFAVVSFAMTYPKLLTTWGDFQVKSLIVPLLQIIMFGMGTSMSIKDFGEVIKSPKAVFIGLVCQFTIMPIVGATLVFIFKFPPEIAAGVILIGSSPSGLASNVMCYIGKANLALSVTLTTVATLLAPFVTPLLMKFFGGELIPIDLWGMMWSIIKITILPIAAGLIFNKLFHGKTEWVDKAMPLVSMGGIALILGVITAAGRDNLLTMGAVLILVGLIHNISGYFLGYWGCRIFRLEEKSSRTIAFEVGMQNAGLASGLANEMGKVATVGLAPAVFGPMMNITGSILASYWHKNAPLKNDNVGPINEPSTQN</sequence>
<gene>
    <name evidence="6" type="ORF">ACFOUT_03590</name>
</gene>
<feature type="transmembrane region" description="Helical" evidence="5">
    <location>
        <begin position="230"/>
        <end position="250"/>
    </location>
</feature>
<feature type="transmembrane region" description="Helical" evidence="5">
    <location>
        <begin position="46"/>
        <end position="64"/>
    </location>
</feature>
<feature type="transmembrane region" description="Helical" evidence="5">
    <location>
        <begin position="135"/>
        <end position="155"/>
    </location>
</feature>
<accession>A0ABV8JMW2</accession>
<dbReference type="RefSeq" id="WP_317175493.1">
    <property type="nucleotide sequence ID" value="NZ_JACYFJ010000003.1"/>
</dbReference>
<feature type="transmembrane region" description="Helical" evidence="5">
    <location>
        <begin position="196"/>
        <end position="218"/>
    </location>
</feature>
<evidence type="ECO:0000256" key="2">
    <source>
        <dbReference type="ARBA" id="ARBA00022692"/>
    </source>
</evidence>
<keyword evidence="4 5" id="KW-0472">Membrane</keyword>
<dbReference type="InterPro" id="IPR038770">
    <property type="entry name" value="Na+/solute_symporter_sf"/>
</dbReference>
<organism evidence="6 7">
    <name type="scientific">Euzebyella saccharophila</name>
    <dbReference type="NCBI Taxonomy" id="679664"/>
    <lineage>
        <taxon>Bacteria</taxon>
        <taxon>Pseudomonadati</taxon>
        <taxon>Bacteroidota</taxon>
        <taxon>Flavobacteriia</taxon>
        <taxon>Flavobacteriales</taxon>
        <taxon>Flavobacteriaceae</taxon>
        <taxon>Euzebyella</taxon>
    </lineage>
</organism>
<dbReference type="InterPro" id="IPR002657">
    <property type="entry name" value="BilAc:Na_symport/Acr3"/>
</dbReference>
<name>A0ABV8JMW2_9FLAO</name>
<dbReference type="Proteomes" id="UP001595814">
    <property type="component" value="Unassembled WGS sequence"/>
</dbReference>
<evidence type="ECO:0000256" key="4">
    <source>
        <dbReference type="ARBA" id="ARBA00023136"/>
    </source>
</evidence>
<dbReference type="Pfam" id="PF01758">
    <property type="entry name" value="SBF"/>
    <property type="match status" value="1"/>
</dbReference>
<evidence type="ECO:0000256" key="1">
    <source>
        <dbReference type="ARBA" id="ARBA00004141"/>
    </source>
</evidence>
<evidence type="ECO:0000256" key="5">
    <source>
        <dbReference type="SAM" id="Phobius"/>
    </source>
</evidence>
<feature type="transmembrane region" description="Helical" evidence="5">
    <location>
        <begin position="20"/>
        <end position="39"/>
    </location>
</feature>
<dbReference type="PANTHER" id="PTHR10361">
    <property type="entry name" value="SODIUM-BILE ACID COTRANSPORTER"/>
    <property type="match status" value="1"/>
</dbReference>
<comment type="caution">
    <text evidence="6">The sequence shown here is derived from an EMBL/GenBank/DDBJ whole genome shotgun (WGS) entry which is preliminary data.</text>
</comment>
<dbReference type="EMBL" id="JBHSAW010000003">
    <property type="protein sequence ID" value="MFC4094941.1"/>
    <property type="molecule type" value="Genomic_DNA"/>
</dbReference>
<feature type="transmembrane region" description="Helical" evidence="5">
    <location>
        <begin position="162"/>
        <end position="184"/>
    </location>
</feature>
<keyword evidence="7" id="KW-1185">Reference proteome</keyword>
<feature type="transmembrane region" description="Helical" evidence="5">
    <location>
        <begin position="256"/>
        <end position="279"/>
    </location>
</feature>
<keyword evidence="2 5" id="KW-0812">Transmembrane</keyword>
<protein>
    <submittedName>
        <fullName evidence="6">Bile acid:sodium symporter family protein</fullName>
    </submittedName>
</protein>
<evidence type="ECO:0000313" key="6">
    <source>
        <dbReference type="EMBL" id="MFC4094941.1"/>
    </source>
</evidence>
<dbReference type="PANTHER" id="PTHR10361:SF28">
    <property type="entry name" value="P3 PROTEIN-RELATED"/>
    <property type="match status" value="1"/>
</dbReference>
<reference evidence="7" key="1">
    <citation type="journal article" date="2019" name="Int. J. Syst. Evol. Microbiol.">
        <title>The Global Catalogue of Microorganisms (GCM) 10K type strain sequencing project: providing services to taxonomists for standard genome sequencing and annotation.</title>
        <authorList>
            <consortium name="The Broad Institute Genomics Platform"/>
            <consortium name="The Broad Institute Genome Sequencing Center for Infectious Disease"/>
            <person name="Wu L."/>
            <person name="Ma J."/>
        </authorList>
    </citation>
    <scope>NUCLEOTIDE SEQUENCE [LARGE SCALE GENOMIC DNA]</scope>
    <source>
        <strain evidence="7">CECT 7477</strain>
    </source>
</reference>
<comment type="subcellular location">
    <subcellularLocation>
        <location evidence="1">Membrane</location>
        <topology evidence="1">Multi-pass membrane protein</topology>
    </subcellularLocation>
</comment>
<feature type="transmembrane region" description="Helical" evidence="5">
    <location>
        <begin position="106"/>
        <end position="129"/>
    </location>
</feature>